<dbReference type="EMBL" id="CP106831">
    <property type="protein sequence ID" value="WIH98552.1"/>
    <property type="molecule type" value="Genomic_DNA"/>
</dbReference>
<dbReference type="GO" id="GO:0032259">
    <property type="term" value="P:methylation"/>
    <property type="evidence" value="ECO:0007669"/>
    <property type="project" value="UniProtKB-KW"/>
</dbReference>
<protein>
    <submittedName>
        <fullName evidence="1">Class I SAM-dependent methyltransferase</fullName>
    </submittedName>
</protein>
<dbReference type="Pfam" id="PF13578">
    <property type="entry name" value="Methyltransf_24"/>
    <property type="match status" value="1"/>
</dbReference>
<dbReference type="Proteomes" id="UP001223501">
    <property type="component" value="Chromosome"/>
</dbReference>
<name>A0ABY8VB20_9FLAO</name>
<evidence type="ECO:0000313" key="2">
    <source>
        <dbReference type="Proteomes" id="UP001223501"/>
    </source>
</evidence>
<dbReference type="RefSeq" id="WP_225539866.1">
    <property type="nucleotide sequence ID" value="NZ_CP106831.1"/>
</dbReference>
<dbReference type="GO" id="GO:0008168">
    <property type="term" value="F:methyltransferase activity"/>
    <property type="evidence" value="ECO:0007669"/>
    <property type="project" value="UniProtKB-KW"/>
</dbReference>
<keyword evidence="2" id="KW-1185">Reference proteome</keyword>
<organism evidence="1 2">
    <name type="scientific">Empedobacter falsenii</name>
    <dbReference type="NCBI Taxonomy" id="343874"/>
    <lineage>
        <taxon>Bacteria</taxon>
        <taxon>Pseudomonadati</taxon>
        <taxon>Bacteroidota</taxon>
        <taxon>Flavobacteriia</taxon>
        <taxon>Flavobacteriales</taxon>
        <taxon>Weeksellaceae</taxon>
        <taxon>Empedobacter</taxon>
    </lineage>
</organism>
<accession>A0ABY8VB20</accession>
<proteinExistence type="predicted"/>
<keyword evidence="1" id="KW-0808">Transferase</keyword>
<dbReference type="InterPro" id="IPR029063">
    <property type="entry name" value="SAM-dependent_MTases_sf"/>
</dbReference>
<evidence type="ECO:0000313" key="1">
    <source>
        <dbReference type="EMBL" id="WIH98552.1"/>
    </source>
</evidence>
<sequence>MSFISEISTSFISYIKRPALYPELGRKIIKNIFYRNSATKGKDLATDWCIKNSITQEEAVKLFNNKDPKVDIFNSFKDETSYALEKEKNSPVKMGGAGALNLIYVITEHLNAKNVLETGVAYGWSSLAILLSLQNRNGVLYSSDMPYVTKNNDDFVGIVIPESLKKYWKLFRYADQESLPKIFKEQNTFDFIHYDSDKAYKGRMWAYNTIWPKVKAKGVFMSDDISDNSAFMDFCIKKNLKPIIVSFDDKFAGLIIKD</sequence>
<keyword evidence="1" id="KW-0489">Methyltransferase</keyword>
<dbReference type="Gene3D" id="3.40.50.150">
    <property type="entry name" value="Vaccinia Virus protein VP39"/>
    <property type="match status" value="1"/>
</dbReference>
<gene>
    <name evidence="1" type="ORF">OBA43_06395</name>
</gene>
<dbReference type="SUPFAM" id="SSF53335">
    <property type="entry name" value="S-adenosyl-L-methionine-dependent methyltransferases"/>
    <property type="match status" value="1"/>
</dbReference>
<reference evidence="1 2" key="1">
    <citation type="submission" date="2022-09" db="EMBL/GenBank/DDBJ databases">
        <title>Whole genome sequencing analysis of tet(X)-positive Empedobacter falsenii YWS9-3.</title>
        <authorList>
            <person name="Chen C."/>
            <person name="Lv Y.-L."/>
        </authorList>
    </citation>
    <scope>NUCLEOTIDE SEQUENCE [LARGE SCALE GENOMIC DNA]</scope>
    <source>
        <strain evidence="1 2">YWS9-3_T</strain>
    </source>
</reference>